<feature type="transmembrane region" description="Helical" evidence="1">
    <location>
        <begin position="114"/>
        <end position="131"/>
    </location>
</feature>
<proteinExistence type="predicted"/>
<gene>
    <name evidence="3" type="ORF">Apa02nite_084980</name>
</gene>
<keyword evidence="1" id="KW-0472">Membrane</keyword>
<feature type="transmembrane region" description="Helical" evidence="1">
    <location>
        <begin position="48"/>
        <end position="65"/>
    </location>
</feature>
<dbReference type="InterPro" id="IPR000160">
    <property type="entry name" value="GGDEF_dom"/>
</dbReference>
<protein>
    <recommendedName>
        <fullName evidence="2">GGDEF domain-containing protein</fullName>
    </recommendedName>
</protein>
<keyword evidence="4" id="KW-1185">Reference proteome</keyword>
<sequence>MAMVLAIAGYLLLAIGTWVELAWSLVNTLGPTAVIVVAARRLPRNARVAWYLLALGILANGAAVVPNTIVYDVLGSEAYPTVADAFYLLFYPAVLTSIGLMIRRWPPQLIRPAVLDAATITSGIGVLAWVYAIEPALGDPEYSLAGQLVRVAYPVGDLLLIFLALILVRSGGASGARRAVRWGLAPPWLATGLITFLAGDLVWLLIGSRTVPDWATRGIDTLYFAAFVILGYGVRHATATDEQRANAIMRPPGIPLMSMLLLALLMAPAVLILQMSHGAFQHGLAIATGSTIMSVLVVTRLTVLLRFAERQTAQVRDLARRDELTGLSNRRAWTDELPRVLERARQTGLPVSVCMVDLDHFKMFNDTHGHQAGDRLLKEAAAAWLGQVRQSDVLARYGGEEFIVLLPDTGLETACTIMQRLRQVTPAAQTFSAGAAAWDRTETSEELIARADAALYQAKHTGRDKIVAAGLAEDAATSDAPS</sequence>
<accession>A0ABQ4BNZ9</accession>
<keyword evidence="1" id="KW-0812">Transmembrane</keyword>
<keyword evidence="1" id="KW-1133">Transmembrane helix</keyword>
<dbReference type="InterPro" id="IPR050469">
    <property type="entry name" value="Diguanylate_Cyclase"/>
</dbReference>
<feature type="transmembrane region" description="Helical" evidence="1">
    <location>
        <begin position="85"/>
        <end position="102"/>
    </location>
</feature>
<dbReference type="Proteomes" id="UP000624709">
    <property type="component" value="Unassembled WGS sequence"/>
</dbReference>
<feature type="transmembrane region" description="Helical" evidence="1">
    <location>
        <begin position="214"/>
        <end position="234"/>
    </location>
</feature>
<dbReference type="PROSITE" id="PS50887">
    <property type="entry name" value="GGDEF"/>
    <property type="match status" value="1"/>
</dbReference>
<evidence type="ECO:0000256" key="1">
    <source>
        <dbReference type="SAM" id="Phobius"/>
    </source>
</evidence>
<dbReference type="NCBIfam" id="TIGR00254">
    <property type="entry name" value="GGDEF"/>
    <property type="match status" value="1"/>
</dbReference>
<dbReference type="SUPFAM" id="SSF55073">
    <property type="entry name" value="Nucleotide cyclase"/>
    <property type="match status" value="1"/>
</dbReference>
<feature type="transmembrane region" description="Helical" evidence="1">
    <location>
        <begin position="279"/>
        <end position="303"/>
    </location>
</feature>
<feature type="transmembrane region" description="Helical" evidence="1">
    <location>
        <begin position="188"/>
        <end position="208"/>
    </location>
</feature>
<feature type="transmembrane region" description="Helical" evidence="1">
    <location>
        <begin position="6"/>
        <end position="36"/>
    </location>
</feature>
<dbReference type="SMART" id="SM00267">
    <property type="entry name" value="GGDEF"/>
    <property type="match status" value="1"/>
</dbReference>
<dbReference type="InterPro" id="IPR029787">
    <property type="entry name" value="Nucleotide_cyclase"/>
</dbReference>
<feature type="domain" description="GGDEF" evidence="2">
    <location>
        <begin position="349"/>
        <end position="471"/>
    </location>
</feature>
<dbReference type="CDD" id="cd01949">
    <property type="entry name" value="GGDEF"/>
    <property type="match status" value="1"/>
</dbReference>
<dbReference type="EMBL" id="BOMS01000143">
    <property type="protein sequence ID" value="GIE72390.1"/>
    <property type="molecule type" value="Genomic_DNA"/>
</dbReference>
<comment type="caution">
    <text evidence="3">The sequence shown here is derived from an EMBL/GenBank/DDBJ whole genome shotgun (WGS) entry which is preliminary data.</text>
</comment>
<dbReference type="Pfam" id="PF00990">
    <property type="entry name" value="GGDEF"/>
    <property type="match status" value="1"/>
</dbReference>
<feature type="transmembrane region" description="Helical" evidence="1">
    <location>
        <begin position="254"/>
        <end position="273"/>
    </location>
</feature>
<feature type="transmembrane region" description="Helical" evidence="1">
    <location>
        <begin position="151"/>
        <end position="168"/>
    </location>
</feature>
<dbReference type="InterPro" id="IPR043128">
    <property type="entry name" value="Rev_trsase/Diguanyl_cyclase"/>
</dbReference>
<name>A0ABQ4BNZ9_9ACTN</name>
<evidence type="ECO:0000259" key="2">
    <source>
        <dbReference type="PROSITE" id="PS50887"/>
    </source>
</evidence>
<dbReference type="Gene3D" id="3.30.70.270">
    <property type="match status" value="1"/>
</dbReference>
<evidence type="ECO:0000313" key="3">
    <source>
        <dbReference type="EMBL" id="GIE72390.1"/>
    </source>
</evidence>
<reference evidence="3 4" key="1">
    <citation type="submission" date="2021-01" db="EMBL/GenBank/DDBJ databases">
        <title>Whole genome shotgun sequence of Actinoplanes palleronii NBRC 14916.</title>
        <authorList>
            <person name="Komaki H."/>
            <person name="Tamura T."/>
        </authorList>
    </citation>
    <scope>NUCLEOTIDE SEQUENCE [LARGE SCALE GENOMIC DNA]</scope>
    <source>
        <strain evidence="3 4">NBRC 14916</strain>
    </source>
</reference>
<organism evidence="3 4">
    <name type="scientific">Actinoplanes palleronii</name>
    <dbReference type="NCBI Taxonomy" id="113570"/>
    <lineage>
        <taxon>Bacteria</taxon>
        <taxon>Bacillati</taxon>
        <taxon>Actinomycetota</taxon>
        <taxon>Actinomycetes</taxon>
        <taxon>Micromonosporales</taxon>
        <taxon>Micromonosporaceae</taxon>
        <taxon>Actinoplanes</taxon>
    </lineage>
</organism>
<dbReference type="PANTHER" id="PTHR45138">
    <property type="entry name" value="REGULATORY COMPONENTS OF SENSORY TRANSDUCTION SYSTEM"/>
    <property type="match status" value="1"/>
</dbReference>
<evidence type="ECO:0000313" key="4">
    <source>
        <dbReference type="Proteomes" id="UP000624709"/>
    </source>
</evidence>
<dbReference type="PANTHER" id="PTHR45138:SF9">
    <property type="entry name" value="DIGUANYLATE CYCLASE DGCM-RELATED"/>
    <property type="match status" value="1"/>
</dbReference>